<dbReference type="EMBL" id="SLZY01000003">
    <property type="protein sequence ID" value="TCS73077.1"/>
    <property type="molecule type" value="Genomic_DNA"/>
</dbReference>
<gene>
    <name evidence="1" type="ORF">EDC61_103200</name>
</gene>
<keyword evidence="2" id="KW-1185">Reference proteome</keyword>
<dbReference type="AlphaFoldDB" id="A0A4V2UQX1"/>
<sequence>MTTHAMNNDEVTLFRKEIELLMAERQRLLQVVGAAAVLVANLDSESLPDDQDTIDAAEVLAENLNNLTEETLLDALNAVKAEFDHEAQAKEDVGQ</sequence>
<protein>
    <submittedName>
        <fullName evidence="1">Uncharacterized protein</fullName>
    </submittedName>
</protein>
<dbReference type="RefSeq" id="WP_126462348.1">
    <property type="nucleotide sequence ID" value="NZ_AP018721.1"/>
</dbReference>
<proteinExistence type="predicted"/>
<accession>A0A4V2UQX1</accession>
<dbReference type="Proteomes" id="UP000295135">
    <property type="component" value="Unassembled WGS sequence"/>
</dbReference>
<evidence type="ECO:0000313" key="1">
    <source>
        <dbReference type="EMBL" id="TCS73077.1"/>
    </source>
</evidence>
<organism evidence="1 2">
    <name type="scientific">Sulfuritortus calidifontis</name>
    <dbReference type="NCBI Taxonomy" id="1914471"/>
    <lineage>
        <taxon>Bacteria</taxon>
        <taxon>Pseudomonadati</taxon>
        <taxon>Pseudomonadota</taxon>
        <taxon>Betaproteobacteria</taxon>
        <taxon>Nitrosomonadales</taxon>
        <taxon>Thiobacillaceae</taxon>
        <taxon>Sulfuritortus</taxon>
    </lineage>
</organism>
<name>A0A4V2UQX1_9PROT</name>
<evidence type="ECO:0000313" key="2">
    <source>
        <dbReference type="Proteomes" id="UP000295135"/>
    </source>
</evidence>
<comment type="caution">
    <text evidence="1">The sequence shown here is derived from an EMBL/GenBank/DDBJ whole genome shotgun (WGS) entry which is preliminary data.</text>
</comment>
<reference evidence="1 2" key="1">
    <citation type="submission" date="2019-03" db="EMBL/GenBank/DDBJ databases">
        <title>Genomic Encyclopedia of Type Strains, Phase IV (KMG-IV): sequencing the most valuable type-strain genomes for metagenomic binning, comparative biology and taxonomic classification.</title>
        <authorList>
            <person name="Goeker M."/>
        </authorList>
    </citation>
    <scope>NUCLEOTIDE SEQUENCE [LARGE SCALE GENOMIC DNA]</scope>
    <source>
        <strain evidence="1 2">DSM 103923</strain>
    </source>
</reference>